<feature type="transmembrane region" description="Helical" evidence="11">
    <location>
        <begin position="182"/>
        <end position="199"/>
    </location>
</feature>
<feature type="transmembrane region" description="Helical" evidence="11">
    <location>
        <begin position="280"/>
        <end position="307"/>
    </location>
</feature>
<reference evidence="13 14" key="1">
    <citation type="submission" date="2016-09" db="EMBL/GenBank/DDBJ databases">
        <title>Extensive genetic diversity and differential bi-allelic expression allows diatom success in the polar Southern Ocean.</title>
        <authorList>
            <consortium name="DOE Joint Genome Institute"/>
            <person name="Mock T."/>
            <person name="Otillar R.P."/>
            <person name="Strauss J."/>
            <person name="Dupont C."/>
            <person name="Frickenhaus S."/>
            <person name="Maumus F."/>
            <person name="Mcmullan M."/>
            <person name="Sanges R."/>
            <person name="Schmutz J."/>
            <person name="Toseland A."/>
            <person name="Valas R."/>
            <person name="Veluchamy A."/>
            <person name="Ward B.J."/>
            <person name="Allen A."/>
            <person name="Barry K."/>
            <person name="Falciatore A."/>
            <person name="Ferrante M."/>
            <person name="Fortunato A.E."/>
            <person name="Gloeckner G."/>
            <person name="Gruber A."/>
            <person name="Hipkin R."/>
            <person name="Janech M."/>
            <person name="Kroth P."/>
            <person name="Leese F."/>
            <person name="Lindquist E."/>
            <person name="Lyon B.R."/>
            <person name="Martin J."/>
            <person name="Mayer C."/>
            <person name="Parker M."/>
            <person name="Quesneville H."/>
            <person name="Raymond J."/>
            <person name="Uhlig C."/>
            <person name="Valentin K.U."/>
            <person name="Worden A.Z."/>
            <person name="Armbrust E.V."/>
            <person name="Bowler C."/>
            <person name="Green B."/>
            <person name="Moulton V."/>
            <person name="Van Oosterhout C."/>
            <person name="Grigoriev I."/>
        </authorList>
    </citation>
    <scope>NUCLEOTIDE SEQUENCE [LARGE SCALE GENOMIC DNA]</scope>
    <source>
        <strain evidence="13 14">CCMP1102</strain>
    </source>
</reference>
<keyword evidence="5" id="KW-0106">Calcium</keyword>
<keyword evidence="3 11" id="KW-0812">Transmembrane</keyword>
<organism evidence="13 14">
    <name type="scientific">Fragilariopsis cylindrus CCMP1102</name>
    <dbReference type="NCBI Taxonomy" id="635003"/>
    <lineage>
        <taxon>Eukaryota</taxon>
        <taxon>Sar</taxon>
        <taxon>Stramenopiles</taxon>
        <taxon>Ochrophyta</taxon>
        <taxon>Bacillariophyta</taxon>
        <taxon>Bacillariophyceae</taxon>
        <taxon>Bacillariophycidae</taxon>
        <taxon>Bacillariales</taxon>
        <taxon>Bacillariaceae</taxon>
        <taxon>Fragilariopsis</taxon>
    </lineage>
</organism>
<dbReference type="InParanoid" id="A0A1E7FH53"/>
<keyword evidence="4" id="KW-0677">Repeat</keyword>
<feature type="transmembrane region" description="Helical" evidence="11">
    <location>
        <begin position="426"/>
        <end position="449"/>
    </location>
</feature>
<evidence type="ECO:0000256" key="11">
    <source>
        <dbReference type="SAM" id="Phobius"/>
    </source>
</evidence>
<evidence type="ECO:0000256" key="2">
    <source>
        <dbReference type="ARBA" id="ARBA00022448"/>
    </source>
</evidence>
<dbReference type="Gene3D" id="1.10.287.70">
    <property type="match status" value="2"/>
</dbReference>
<keyword evidence="6 11" id="KW-1133">Transmembrane helix</keyword>
<feature type="transmembrane region" description="Helical" evidence="11">
    <location>
        <begin position="643"/>
        <end position="669"/>
    </location>
</feature>
<sequence length="885" mass="100629">MTADTARTSWRGGKTTEDIIQDTEEDPKIYHYWTEGKGIFLGNGLSRSEQKAATIAACCLKDYERGHSPTLPRNFDGITRQQLILYQVKYSYAWRIFGISLSTFFIFVPSFNGKLLTLFLHTYAILIFSIDLYIKDQFFDDQKYNVIEGKRSRVLFHAMKFLLILLSLQACLQYLFMNSPTVHAFTLAVSVFKPIIFFYESRRARDALEALIRISKKLLHVILIEFFLILIFAAIACRLYYDYESFQSLPQAWVSLFALSTTVVNPSIWMPAYNESRWNAVFFVIFIIVSVFYLHSLVLSVVFQVFIQSATEIHRRSNSCKEESLQLAFLALTSTKNSANNDNNQLPLDNNALVDTRLICETLRLLRPHYSQQKLNVLIDIILPPNFENNSGQEVNENNLNYDVFRRRIQRTLSSSIRSTRTHSTLGIAVEILSVIVAILNFVFVVIFTSLLQSNNRNDKIEFIVGSLLTVLTLLEVSIRYNPWQYSNRKHFINRLNAALDGMGCIGGIVSFIGIILYMSGNERGMEYLWIGRAIGMVQSMRFSIWFREVLKRSLYVLPFLAGPIFLILTTMHVFVYIGMALWEGAIDVEEQASNEDIQYLYYLNNFNSYGQGCITVFNVLVVNDWHEIATVFLYASRCSSPFIVYLYFVLVVIVAVCIMLNVIVAFFVETFVAQLNLVDMEDGSQVAGGNNPSTGTLHSEVTTRTASIARSWIFDPNDLKKTMVKSSSCPNTGEIVDFDVIRKEGFDDIMQSVANDDDKQIEVARSLIDSIEAVHALTPGWNDNVGHLLCCRHSKIQFRTKSFGNLVMLYLPREEDVQSMIMGITESLSSSDSGDQSSANPNQQIGRYLPNPNDNSKMLQINGALLPQNNGILLITASVHEFQK</sequence>
<evidence type="ECO:0000256" key="1">
    <source>
        <dbReference type="ARBA" id="ARBA00004141"/>
    </source>
</evidence>
<dbReference type="OrthoDB" id="43411at2759"/>
<dbReference type="InterPro" id="IPR044581">
    <property type="entry name" value="TPC1_plant"/>
</dbReference>
<feature type="transmembrane region" description="Helical" evidence="11">
    <location>
        <begin position="461"/>
        <end position="479"/>
    </location>
</feature>
<dbReference type="EMBL" id="KV784357">
    <property type="protein sequence ID" value="OEU17501.1"/>
    <property type="molecule type" value="Genomic_DNA"/>
</dbReference>
<evidence type="ECO:0000256" key="5">
    <source>
        <dbReference type="ARBA" id="ARBA00022837"/>
    </source>
</evidence>
<comment type="subcellular location">
    <subcellularLocation>
        <location evidence="1">Membrane</location>
        <topology evidence="1">Multi-pass membrane protein</topology>
    </subcellularLocation>
</comment>
<protein>
    <recommendedName>
        <fullName evidence="12">Ion transport domain-containing protein</fullName>
    </recommendedName>
</protein>
<dbReference type="AlphaFoldDB" id="A0A1E7FH53"/>
<feature type="transmembrane region" description="Helical" evidence="11">
    <location>
        <begin position="555"/>
        <end position="580"/>
    </location>
</feature>
<feature type="transmembrane region" description="Helical" evidence="11">
    <location>
        <begin position="154"/>
        <end position="176"/>
    </location>
</feature>
<feature type="compositionally biased region" description="Low complexity" evidence="10">
    <location>
        <begin position="828"/>
        <end position="839"/>
    </location>
</feature>
<dbReference type="PANTHER" id="PTHR46988:SF2">
    <property type="entry name" value="TWO PORE CALCIUM CHANNEL PROTEIN 1"/>
    <property type="match status" value="1"/>
</dbReference>
<keyword evidence="9" id="KW-0407">Ion channel</keyword>
<evidence type="ECO:0000256" key="4">
    <source>
        <dbReference type="ARBA" id="ARBA00022737"/>
    </source>
</evidence>
<name>A0A1E7FH53_9STRA</name>
<evidence type="ECO:0000256" key="10">
    <source>
        <dbReference type="SAM" id="MobiDB-lite"/>
    </source>
</evidence>
<keyword evidence="8 11" id="KW-0472">Membrane</keyword>
<feature type="transmembrane region" description="Helical" evidence="11">
    <location>
        <begin position="115"/>
        <end position="134"/>
    </location>
</feature>
<feature type="transmembrane region" description="Helical" evidence="11">
    <location>
        <begin position="530"/>
        <end position="548"/>
    </location>
</feature>
<evidence type="ECO:0000256" key="9">
    <source>
        <dbReference type="ARBA" id="ARBA00023303"/>
    </source>
</evidence>
<dbReference type="GO" id="GO:0005245">
    <property type="term" value="F:voltage-gated calcium channel activity"/>
    <property type="evidence" value="ECO:0007669"/>
    <property type="project" value="InterPro"/>
</dbReference>
<evidence type="ECO:0000313" key="13">
    <source>
        <dbReference type="EMBL" id="OEU17501.1"/>
    </source>
</evidence>
<feature type="transmembrane region" description="Helical" evidence="11">
    <location>
        <begin position="600"/>
        <end position="622"/>
    </location>
</feature>
<dbReference type="GO" id="GO:0016020">
    <property type="term" value="C:membrane"/>
    <property type="evidence" value="ECO:0007669"/>
    <property type="project" value="UniProtKB-SubCell"/>
</dbReference>
<keyword evidence="2" id="KW-0813">Transport</keyword>
<feature type="region of interest" description="Disordered" evidence="10">
    <location>
        <begin position="828"/>
        <end position="853"/>
    </location>
</feature>
<keyword evidence="14" id="KW-1185">Reference proteome</keyword>
<evidence type="ECO:0000256" key="6">
    <source>
        <dbReference type="ARBA" id="ARBA00022989"/>
    </source>
</evidence>
<feature type="transmembrane region" description="Helical" evidence="11">
    <location>
        <begin position="92"/>
        <end position="109"/>
    </location>
</feature>
<evidence type="ECO:0000256" key="7">
    <source>
        <dbReference type="ARBA" id="ARBA00023065"/>
    </source>
</evidence>
<accession>A0A1E7FH53</accession>
<evidence type="ECO:0000256" key="8">
    <source>
        <dbReference type="ARBA" id="ARBA00023136"/>
    </source>
</evidence>
<evidence type="ECO:0000259" key="12">
    <source>
        <dbReference type="Pfam" id="PF00520"/>
    </source>
</evidence>
<keyword evidence="7" id="KW-0406">Ion transport</keyword>
<feature type="domain" description="Ion transport" evidence="12">
    <location>
        <begin position="430"/>
        <end position="674"/>
    </location>
</feature>
<feature type="transmembrane region" description="Helical" evidence="11">
    <location>
        <begin position="219"/>
        <end position="241"/>
    </location>
</feature>
<dbReference type="Proteomes" id="UP000095751">
    <property type="component" value="Unassembled WGS sequence"/>
</dbReference>
<gene>
    <name evidence="13" type="ORF">FRACYDRAFT_237919</name>
</gene>
<evidence type="ECO:0000313" key="14">
    <source>
        <dbReference type="Proteomes" id="UP000095751"/>
    </source>
</evidence>
<dbReference type="Pfam" id="PF00520">
    <property type="entry name" value="Ion_trans"/>
    <property type="match status" value="2"/>
</dbReference>
<feature type="domain" description="Ion transport" evidence="12">
    <location>
        <begin position="153"/>
        <end position="306"/>
    </location>
</feature>
<dbReference type="PANTHER" id="PTHR46988">
    <property type="entry name" value="TWO PORE CALCIUM CHANNEL PROTEIN 1"/>
    <property type="match status" value="1"/>
</dbReference>
<dbReference type="KEGG" id="fcy:FRACYDRAFT_237919"/>
<proteinExistence type="predicted"/>
<evidence type="ECO:0000256" key="3">
    <source>
        <dbReference type="ARBA" id="ARBA00022692"/>
    </source>
</evidence>
<dbReference type="InterPro" id="IPR005821">
    <property type="entry name" value="Ion_trans_dom"/>
</dbReference>
<feature type="transmembrane region" description="Helical" evidence="11">
    <location>
        <begin position="499"/>
        <end position="518"/>
    </location>
</feature>